<evidence type="ECO:0000256" key="1">
    <source>
        <dbReference type="SAM" id="MobiDB-lite"/>
    </source>
</evidence>
<dbReference type="AlphaFoldDB" id="A0A1B9FXA2"/>
<gene>
    <name evidence="2" type="ORF">I302_06382</name>
    <name evidence="3" type="ORF">I302_107876</name>
</gene>
<evidence type="ECO:0000313" key="3">
    <source>
        <dbReference type="EMBL" id="WVW85838.1"/>
    </source>
</evidence>
<organism evidence="2">
    <name type="scientific">Kwoniella bestiolae CBS 10118</name>
    <dbReference type="NCBI Taxonomy" id="1296100"/>
    <lineage>
        <taxon>Eukaryota</taxon>
        <taxon>Fungi</taxon>
        <taxon>Dikarya</taxon>
        <taxon>Basidiomycota</taxon>
        <taxon>Agaricomycotina</taxon>
        <taxon>Tremellomycetes</taxon>
        <taxon>Tremellales</taxon>
        <taxon>Cryptococcaceae</taxon>
        <taxon>Kwoniella</taxon>
    </lineage>
</organism>
<name>A0A1B9FXA2_9TREE</name>
<dbReference type="VEuPathDB" id="FungiDB:I302_06382"/>
<protein>
    <submittedName>
        <fullName evidence="2">Uncharacterized protein</fullName>
    </submittedName>
</protein>
<reference evidence="3" key="4">
    <citation type="submission" date="2024-02" db="EMBL/GenBank/DDBJ databases">
        <title>Comparative genomics of Cryptococcus and Kwoniella reveals pathogenesis evolution and contrasting modes of karyotype evolution via chromosome fusion or intercentromeric recombination.</title>
        <authorList>
            <person name="Coelho M.A."/>
            <person name="David-Palma M."/>
            <person name="Shea T."/>
            <person name="Bowers K."/>
            <person name="McGinley-Smith S."/>
            <person name="Mohammad A.W."/>
            <person name="Gnirke A."/>
            <person name="Yurkov A.M."/>
            <person name="Nowrousian M."/>
            <person name="Sun S."/>
            <person name="Cuomo C.A."/>
            <person name="Heitman J."/>
        </authorList>
    </citation>
    <scope>NUCLEOTIDE SEQUENCE</scope>
    <source>
        <strain evidence="3">CBS 10118</strain>
    </source>
</reference>
<dbReference type="EMBL" id="CP144546">
    <property type="protein sequence ID" value="WVW85838.1"/>
    <property type="molecule type" value="Genomic_DNA"/>
</dbReference>
<dbReference type="KEGG" id="kbi:30210781"/>
<feature type="region of interest" description="Disordered" evidence="1">
    <location>
        <begin position="1"/>
        <end position="46"/>
    </location>
</feature>
<proteinExistence type="predicted"/>
<reference evidence="2" key="1">
    <citation type="submission" date="2013-07" db="EMBL/GenBank/DDBJ databases">
        <title>The Genome Sequence of Cryptococcus bestiolae CBS10118.</title>
        <authorList>
            <consortium name="The Broad Institute Genome Sequencing Platform"/>
            <person name="Cuomo C."/>
            <person name="Litvintseva A."/>
            <person name="Chen Y."/>
            <person name="Heitman J."/>
            <person name="Sun S."/>
            <person name="Springer D."/>
            <person name="Dromer F."/>
            <person name="Young S.K."/>
            <person name="Zeng Q."/>
            <person name="Gargeya S."/>
            <person name="Fitzgerald M."/>
            <person name="Abouelleil A."/>
            <person name="Alvarado L."/>
            <person name="Berlin A.M."/>
            <person name="Chapman S.B."/>
            <person name="Dewar J."/>
            <person name="Goldberg J."/>
            <person name="Griggs A."/>
            <person name="Gujja S."/>
            <person name="Hansen M."/>
            <person name="Howarth C."/>
            <person name="Imamovic A."/>
            <person name="Larimer J."/>
            <person name="McCowan C."/>
            <person name="Murphy C."/>
            <person name="Pearson M."/>
            <person name="Priest M."/>
            <person name="Roberts A."/>
            <person name="Saif S."/>
            <person name="Shea T."/>
            <person name="Sykes S."/>
            <person name="Wortman J."/>
            <person name="Nusbaum C."/>
            <person name="Birren B."/>
        </authorList>
    </citation>
    <scope>NUCLEOTIDE SEQUENCE [LARGE SCALE GENOMIC DNA]</scope>
    <source>
        <strain evidence="2">CBS 10118</strain>
    </source>
</reference>
<evidence type="ECO:0000313" key="4">
    <source>
        <dbReference type="Proteomes" id="UP000092730"/>
    </source>
</evidence>
<dbReference type="Proteomes" id="UP000092730">
    <property type="component" value="Chromosome 6"/>
</dbReference>
<reference evidence="3" key="2">
    <citation type="submission" date="2013-07" db="EMBL/GenBank/DDBJ databases">
        <authorList>
            <consortium name="The Broad Institute Genome Sequencing Platform"/>
            <person name="Cuomo C."/>
            <person name="Litvintseva A."/>
            <person name="Chen Y."/>
            <person name="Heitman J."/>
            <person name="Sun S."/>
            <person name="Springer D."/>
            <person name="Dromer F."/>
            <person name="Young S.K."/>
            <person name="Zeng Q."/>
            <person name="Gargeya S."/>
            <person name="Fitzgerald M."/>
            <person name="Abouelleil A."/>
            <person name="Alvarado L."/>
            <person name="Berlin A.M."/>
            <person name="Chapman S.B."/>
            <person name="Dewar J."/>
            <person name="Goldberg J."/>
            <person name="Griggs A."/>
            <person name="Gujja S."/>
            <person name="Hansen M."/>
            <person name="Howarth C."/>
            <person name="Imamovic A."/>
            <person name="Larimer J."/>
            <person name="McCowan C."/>
            <person name="Murphy C."/>
            <person name="Pearson M."/>
            <person name="Priest M."/>
            <person name="Roberts A."/>
            <person name="Saif S."/>
            <person name="Shea T."/>
            <person name="Sykes S."/>
            <person name="Wortman J."/>
            <person name="Nusbaum C."/>
            <person name="Birren B."/>
        </authorList>
    </citation>
    <scope>NUCLEOTIDE SEQUENCE</scope>
    <source>
        <strain evidence="3">CBS 10118</strain>
    </source>
</reference>
<sequence>MSSKYLGRYNPISDGHDRQSGFDNFLSTSTNPLGETEDDETRTDLSHTRRGTWTTVKSFLHRKTQGAVSWMRQSIETLGSVLDINREELEKVLNPSEWECDFASGVEENSTSCMEVTQVRQGGFLKSAVNPADASARTTGWELGGVGVSNLVKRTSEAKKEWDI</sequence>
<dbReference type="RefSeq" id="XP_019044471.1">
    <property type="nucleotide sequence ID" value="XM_019192994.1"/>
</dbReference>
<feature type="compositionally biased region" description="Polar residues" evidence="1">
    <location>
        <begin position="21"/>
        <end position="33"/>
    </location>
</feature>
<reference evidence="2" key="3">
    <citation type="submission" date="2014-01" db="EMBL/GenBank/DDBJ databases">
        <title>Evolution of pathogenesis and genome organization in the Tremellales.</title>
        <authorList>
            <person name="Cuomo C."/>
            <person name="Litvintseva A."/>
            <person name="Heitman J."/>
            <person name="Chen Y."/>
            <person name="Sun S."/>
            <person name="Springer D."/>
            <person name="Dromer F."/>
            <person name="Young S."/>
            <person name="Zeng Q."/>
            <person name="Chapman S."/>
            <person name="Gujja S."/>
            <person name="Saif S."/>
            <person name="Birren B."/>
        </authorList>
    </citation>
    <scope>NUCLEOTIDE SEQUENCE</scope>
    <source>
        <strain evidence="2">CBS 10118</strain>
    </source>
</reference>
<evidence type="ECO:0000313" key="2">
    <source>
        <dbReference type="EMBL" id="OCF23401.1"/>
    </source>
</evidence>
<accession>A0A1B9FXA2</accession>
<dbReference type="GeneID" id="30210781"/>
<keyword evidence="4" id="KW-1185">Reference proteome</keyword>
<dbReference type="EMBL" id="KI894023">
    <property type="protein sequence ID" value="OCF23401.1"/>
    <property type="molecule type" value="Genomic_DNA"/>
</dbReference>